<dbReference type="InterPro" id="IPR018303">
    <property type="entry name" value="ATPase_P-typ_P_site"/>
</dbReference>
<evidence type="ECO:0000256" key="5">
    <source>
        <dbReference type="ARBA" id="ARBA00022840"/>
    </source>
</evidence>
<keyword evidence="7 10" id="KW-1133">Transmembrane helix</keyword>
<feature type="transmembrane region" description="Helical" evidence="10">
    <location>
        <begin position="369"/>
        <end position="389"/>
    </location>
</feature>
<sequence>MALISDGQFSRLSDDEDGRHNGVIANEPISSTSPGSGHSLRDEGHHKNSQMELLSTQLNGVMATAPLVPTDDSRRDPAAPSPPAGEGNAAAADTHRKPHPQHSGWRSPPKAIDIDDHTLEIHELCQRYGTNFNQARPSLSRGLPAGEATERLQIFGPNIMTPPKRRHIFFKFLDCLAAVFNMMLIAAGLAEWILFFVNPIDNASNSSVGTILIGIAALNACIELYQIQTSTAILDSFMRLVPAKCSVVRAGIVRLVAVSELVPGDVVYVRMGDKVPADMVVFAASDFKVDNSSLTGESEPQPRAPKNTIEGAGPLEATNMCFNGTLVVTGEAYGIVVRTGNNSVLGQIARMATAEPKAPSPLSIEISRFCRIITSVACLTSVFFFFYSLVTRRGFNNSLSFAVGVLVAWVPQGLNATVTMLLTISARRMAKQSVLVKDIEGVETLGAITMLATDKTGTLTRNQMRVSHLWVNGVLWSVESSEPEPADDSSRDSVRSSKGHRSSGTTSHRSSVVDLPSRTFDPHAHGMDDMLRNYVLCSNARFDRVDVPIPNRKIFADATESGLYFFAATHLHNIDRTLKQHHKVFEMPFTSTTKTHITIAHIPREESFFTLFAKGAPERILGMCDCIFINDIVVPITDEHKATFHEVYANLAQRGHRVLAFAQLVLDAREYPDSSVFSRAAGNIPKHGLVFMGLTSLEDPPKHGVQDAIGRARRAGIKVVMVTGDHPLTAEAVARRINLMLGETKEMIAQRTGRPIQDVSDYEATAIVVHGDQLPHLSDEDWDMIFNKEEIIFARTSPKDKLDIVKRAQALGHIVGVTGDGINDSPALKKADLGISMNHTASDVSRESAGMILLDDHFPSIIRGIAEGRLIFINLKKSIQYAVTHIIPEVIPYILFAVLPMPPTLTPIQVLMIDLGFELMASLSFAFEPPESASELMLAMPRRPVTPASTAALRRALAEEQVKVLVTSTPIRGRFEDDADQELDDRNRLRVPSRWRQYRDELRRMMSLEYWRQLSRPPLGGEILVDADVLLWSYVEGGLIQCTGCLVTFFMVFHTFGMDPLTVIKAQRAGHHFLPHSEPLVVPGSNITIASSFGDFVAVSAATADIYSCLLYLLFSQSGEAQYEALKQSQSAYYLSVLIIQIWNLFACKARHGMPWGWHMIHIGGGLAFGLIVVYVPVFNGIFQTSANLDPRLMLIPFCFGCFLFVYASVRRIVLSRYDHFKRSPEVVGLVMIVRLITPFLPSAMTACEAAQEQLVDVANQASSHEADKDTLALHVDPDRFELSYECVQDMDDDDFEWAFELVKRNMLAMYQQTRDMPWSDSSKRREMREEHARFMILRERSAAAGSNEGLGESSGRHRAGRRCGFVYFQFSMDDDELDAKSGEQTRIAVLYIYEMQIEPEMRRQGLGSTLLCTVEALAQKYRMRKCKLTVFKFNDAAMAFYRGAGFVVDVTSPSQYTTPQRASRISYEIMSKTLEAAPRQRQQQTSPESQSGGDEH</sequence>
<dbReference type="Gene3D" id="3.40.630.30">
    <property type="match status" value="1"/>
</dbReference>
<comment type="subcellular location">
    <subcellularLocation>
        <location evidence="1">Cell membrane</location>
        <topology evidence="1">Multi-pass membrane protein</topology>
    </subcellularLocation>
</comment>
<keyword evidence="4" id="KW-0547">Nucleotide-binding</keyword>
<dbReference type="SUPFAM" id="SSF81665">
    <property type="entry name" value="Calcium ATPase, transmembrane domain M"/>
    <property type="match status" value="2"/>
</dbReference>
<dbReference type="EMBL" id="JADGIZ020000019">
    <property type="protein sequence ID" value="KAL2915986.1"/>
    <property type="molecule type" value="Genomic_DNA"/>
</dbReference>
<dbReference type="InterPro" id="IPR050510">
    <property type="entry name" value="Cation_transp_ATPase_P-type"/>
</dbReference>
<keyword evidence="6" id="KW-1278">Translocase</keyword>
<evidence type="ECO:0000256" key="1">
    <source>
        <dbReference type="ARBA" id="ARBA00004651"/>
    </source>
</evidence>
<dbReference type="InterPro" id="IPR059000">
    <property type="entry name" value="ATPase_P-type_domA"/>
</dbReference>
<dbReference type="SUPFAM" id="SSF81653">
    <property type="entry name" value="Calcium ATPase, transduction domain A"/>
    <property type="match status" value="1"/>
</dbReference>
<feature type="compositionally biased region" description="Low complexity" evidence="9">
    <location>
        <begin position="502"/>
        <end position="513"/>
    </location>
</feature>
<gene>
    <name evidence="12" type="ORF">HK105_204410</name>
</gene>
<feature type="transmembrane region" description="Helical" evidence="10">
    <location>
        <begin position="1160"/>
        <end position="1183"/>
    </location>
</feature>
<feature type="transmembrane region" description="Helical" evidence="10">
    <location>
        <begin position="1131"/>
        <end position="1148"/>
    </location>
</feature>
<feature type="transmembrane region" description="Helical" evidence="10">
    <location>
        <begin position="1195"/>
        <end position="1215"/>
    </location>
</feature>
<dbReference type="PRINTS" id="PR00119">
    <property type="entry name" value="CATATPASE"/>
</dbReference>
<dbReference type="SFLD" id="SFLDS00003">
    <property type="entry name" value="Haloacid_Dehalogenase"/>
    <property type="match status" value="1"/>
</dbReference>
<dbReference type="PROSITE" id="PS00154">
    <property type="entry name" value="ATPASE_E1_E2"/>
    <property type="match status" value="1"/>
</dbReference>
<dbReference type="Pfam" id="PF00122">
    <property type="entry name" value="E1-E2_ATPase"/>
    <property type="match status" value="1"/>
</dbReference>
<dbReference type="PRINTS" id="PR00121">
    <property type="entry name" value="NAKATPASE"/>
</dbReference>
<feature type="region of interest" description="Disordered" evidence="9">
    <location>
        <begin position="1475"/>
        <end position="1497"/>
    </location>
</feature>
<dbReference type="InterPro" id="IPR023298">
    <property type="entry name" value="ATPase_P-typ_TM_dom_sf"/>
</dbReference>
<evidence type="ECO:0000313" key="12">
    <source>
        <dbReference type="EMBL" id="KAL2915986.1"/>
    </source>
</evidence>
<evidence type="ECO:0000256" key="4">
    <source>
        <dbReference type="ARBA" id="ARBA00022741"/>
    </source>
</evidence>
<dbReference type="InterPro" id="IPR000182">
    <property type="entry name" value="GNAT_dom"/>
</dbReference>
<dbReference type="InterPro" id="IPR023299">
    <property type="entry name" value="ATPase_P-typ_cyto_dom_N"/>
</dbReference>
<dbReference type="InterPro" id="IPR001757">
    <property type="entry name" value="P_typ_ATPase"/>
</dbReference>
<evidence type="ECO:0000256" key="3">
    <source>
        <dbReference type="ARBA" id="ARBA00022692"/>
    </source>
</evidence>
<feature type="transmembrane region" description="Helical" evidence="10">
    <location>
        <begin position="207"/>
        <end position="225"/>
    </location>
</feature>
<feature type="transmembrane region" description="Helical" evidence="10">
    <location>
        <begin position="168"/>
        <end position="195"/>
    </location>
</feature>
<dbReference type="Gene3D" id="1.20.1110.10">
    <property type="entry name" value="Calcium-transporting ATPase, transmembrane domain"/>
    <property type="match status" value="2"/>
</dbReference>
<dbReference type="CDD" id="cd04301">
    <property type="entry name" value="NAT_SF"/>
    <property type="match status" value="1"/>
</dbReference>
<dbReference type="Gene3D" id="3.40.50.1000">
    <property type="entry name" value="HAD superfamily/HAD-like"/>
    <property type="match status" value="1"/>
</dbReference>
<dbReference type="PANTHER" id="PTHR43294">
    <property type="entry name" value="SODIUM/POTASSIUM-TRANSPORTING ATPASE SUBUNIT ALPHA"/>
    <property type="match status" value="1"/>
</dbReference>
<evidence type="ECO:0000256" key="9">
    <source>
        <dbReference type="SAM" id="MobiDB-lite"/>
    </source>
</evidence>
<evidence type="ECO:0000256" key="2">
    <source>
        <dbReference type="ARBA" id="ARBA00022475"/>
    </source>
</evidence>
<keyword evidence="2" id="KW-1003">Cell membrane</keyword>
<dbReference type="InterPro" id="IPR016181">
    <property type="entry name" value="Acyl_CoA_acyltransferase"/>
</dbReference>
<dbReference type="SMART" id="SM00831">
    <property type="entry name" value="Cation_ATPase_N"/>
    <property type="match status" value="1"/>
</dbReference>
<dbReference type="InterPro" id="IPR036412">
    <property type="entry name" value="HAD-like_sf"/>
</dbReference>
<dbReference type="PANTHER" id="PTHR43294:SF21">
    <property type="entry name" value="CATION TRANSPORTING ATPASE"/>
    <property type="match status" value="1"/>
</dbReference>
<dbReference type="Pfam" id="PF00690">
    <property type="entry name" value="Cation_ATPase_N"/>
    <property type="match status" value="1"/>
</dbReference>
<feature type="region of interest" description="Disordered" evidence="9">
    <location>
        <begin position="1"/>
        <end position="52"/>
    </location>
</feature>
<dbReference type="InterPro" id="IPR008250">
    <property type="entry name" value="ATPase_P-typ_transduc_dom_A_sf"/>
</dbReference>
<dbReference type="Gene3D" id="2.70.150.10">
    <property type="entry name" value="Calcium-transporting ATPase, cytoplasmic transduction domain A"/>
    <property type="match status" value="1"/>
</dbReference>
<accession>A0ABR4N8X1</accession>
<dbReference type="SFLD" id="SFLDF00027">
    <property type="entry name" value="p-type_atpase"/>
    <property type="match status" value="1"/>
</dbReference>
<keyword evidence="13" id="KW-1185">Reference proteome</keyword>
<proteinExistence type="predicted"/>
<dbReference type="Pfam" id="PF00689">
    <property type="entry name" value="Cation_ATPase_C"/>
    <property type="match status" value="1"/>
</dbReference>
<dbReference type="NCBIfam" id="TIGR01494">
    <property type="entry name" value="ATPase_P-type"/>
    <property type="match status" value="2"/>
</dbReference>
<dbReference type="SFLD" id="SFLDG00002">
    <property type="entry name" value="C1.7:_P-type_atpase_like"/>
    <property type="match status" value="1"/>
</dbReference>
<feature type="compositionally biased region" description="Polar residues" evidence="9">
    <location>
        <begin position="1481"/>
        <end position="1497"/>
    </location>
</feature>
<name>A0ABR4N8X1_9FUNG</name>
<dbReference type="SUPFAM" id="SSF55729">
    <property type="entry name" value="Acyl-CoA N-acyltransferases (Nat)"/>
    <property type="match status" value="1"/>
</dbReference>
<keyword evidence="8 10" id="KW-0472">Membrane</keyword>
<dbReference type="PROSITE" id="PS51186">
    <property type="entry name" value="GNAT"/>
    <property type="match status" value="1"/>
</dbReference>
<feature type="region of interest" description="Disordered" evidence="9">
    <location>
        <begin position="480"/>
        <end position="518"/>
    </location>
</feature>
<dbReference type="SUPFAM" id="SSF81660">
    <property type="entry name" value="Metal cation-transporting ATPase, ATP-binding domain N"/>
    <property type="match status" value="1"/>
</dbReference>
<feature type="transmembrane region" description="Helical" evidence="10">
    <location>
        <begin position="401"/>
        <end position="424"/>
    </location>
</feature>
<feature type="domain" description="N-acetyltransferase" evidence="11">
    <location>
        <begin position="1323"/>
        <end position="1476"/>
    </location>
</feature>
<reference evidence="12 13" key="1">
    <citation type="submission" date="2023-09" db="EMBL/GenBank/DDBJ databases">
        <title>Pangenome analysis of Batrachochytrium dendrobatidis and related Chytrids.</title>
        <authorList>
            <person name="Yacoub M.N."/>
            <person name="Stajich J.E."/>
            <person name="James T.Y."/>
        </authorList>
    </citation>
    <scope>NUCLEOTIDE SEQUENCE [LARGE SCALE GENOMIC DNA]</scope>
    <source>
        <strain evidence="12 13">JEL0888</strain>
    </source>
</reference>
<protein>
    <recommendedName>
        <fullName evidence="11">N-acetyltransferase domain-containing protein</fullName>
    </recommendedName>
</protein>
<dbReference type="InterPro" id="IPR004014">
    <property type="entry name" value="ATPase_P-typ_cation-transptr_N"/>
</dbReference>
<dbReference type="InterPro" id="IPR044492">
    <property type="entry name" value="P_typ_ATPase_HD_dom"/>
</dbReference>
<dbReference type="Pfam" id="PF13246">
    <property type="entry name" value="Cation_ATPase"/>
    <property type="match status" value="1"/>
</dbReference>
<evidence type="ECO:0000313" key="13">
    <source>
        <dbReference type="Proteomes" id="UP001527925"/>
    </source>
</evidence>
<dbReference type="InterPro" id="IPR023214">
    <property type="entry name" value="HAD_sf"/>
</dbReference>
<feature type="region of interest" description="Disordered" evidence="9">
    <location>
        <begin position="67"/>
        <end position="111"/>
    </location>
</feature>
<dbReference type="Proteomes" id="UP001527925">
    <property type="component" value="Unassembled WGS sequence"/>
</dbReference>
<evidence type="ECO:0000256" key="10">
    <source>
        <dbReference type="SAM" id="Phobius"/>
    </source>
</evidence>
<evidence type="ECO:0000259" key="11">
    <source>
        <dbReference type="PROSITE" id="PS51186"/>
    </source>
</evidence>
<dbReference type="InterPro" id="IPR006068">
    <property type="entry name" value="ATPase_P-typ_cation-transptr_C"/>
</dbReference>
<evidence type="ECO:0000256" key="8">
    <source>
        <dbReference type="ARBA" id="ARBA00023136"/>
    </source>
</evidence>
<evidence type="ECO:0000256" key="6">
    <source>
        <dbReference type="ARBA" id="ARBA00022967"/>
    </source>
</evidence>
<keyword evidence="5" id="KW-0067">ATP-binding</keyword>
<comment type="caution">
    <text evidence="12">The sequence shown here is derived from an EMBL/GenBank/DDBJ whole genome shotgun (WGS) entry which is preliminary data.</text>
</comment>
<dbReference type="SUPFAM" id="SSF56784">
    <property type="entry name" value="HAD-like"/>
    <property type="match status" value="1"/>
</dbReference>
<organism evidence="12 13">
    <name type="scientific">Polyrhizophydium stewartii</name>
    <dbReference type="NCBI Taxonomy" id="2732419"/>
    <lineage>
        <taxon>Eukaryota</taxon>
        <taxon>Fungi</taxon>
        <taxon>Fungi incertae sedis</taxon>
        <taxon>Chytridiomycota</taxon>
        <taxon>Chytridiomycota incertae sedis</taxon>
        <taxon>Chytridiomycetes</taxon>
        <taxon>Rhizophydiales</taxon>
        <taxon>Rhizophydiales incertae sedis</taxon>
        <taxon>Polyrhizophydium</taxon>
    </lineage>
</organism>
<dbReference type="Gene3D" id="3.40.1110.10">
    <property type="entry name" value="Calcium-transporting ATPase, cytoplasmic domain N"/>
    <property type="match status" value="1"/>
</dbReference>
<evidence type="ECO:0000256" key="7">
    <source>
        <dbReference type="ARBA" id="ARBA00022989"/>
    </source>
</evidence>
<keyword evidence="3 10" id="KW-0812">Transmembrane</keyword>
<dbReference type="Pfam" id="PF00583">
    <property type="entry name" value="Acetyltransf_1"/>
    <property type="match status" value="1"/>
</dbReference>